<feature type="region of interest" description="Disordered" evidence="1">
    <location>
        <begin position="269"/>
        <end position="319"/>
    </location>
</feature>
<comment type="caution">
    <text evidence="2">The sequence shown here is derived from an EMBL/GenBank/DDBJ whole genome shotgun (WGS) entry which is preliminary data.</text>
</comment>
<dbReference type="AlphaFoldDB" id="A0A8H7HF00"/>
<protein>
    <recommendedName>
        <fullName evidence="4">Rho termination factor N-terminal domain-containing protein</fullName>
    </recommendedName>
</protein>
<evidence type="ECO:0008006" key="4">
    <source>
        <dbReference type="Google" id="ProtNLM"/>
    </source>
</evidence>
<feature type="compositionally biased region" description="Polar residues" evidence="1">
    <location>
        <begin position="235"/>
        <end position="248"/>
    </location>
</feature>
<gene>
    <name evidence="2" type="ORF">RHS04_01298</name>
</gene>
<feature type="compositionally biased region" description="Basic and acidic residues" evidence="1">
    <location>
        <begin position="136"/>
        <end position="145"/>
    </location>
</feature>
<reference evidence="2" key="1">
    <citation type="submission" date="2020-09" db="EMBL/GenBank/DDBJ databases">
        <title>Comparative genome analyses of four rice-infecting Rhizoctonia solani isolates reveal extensive enrichment of homogalacturonan modification genes.</title>
        <authorList>
            <person name="Lee D.-Y."/>
            <person name="Jeon J."/>
            <person name="Kim K.-T."/>
            <person name="Cheong K."/>
            <person name="Song H."/>
            <person name="Choi G."/>
            <person name="Ko J."/>
            <person name="Opiyo S.O."/>
            <person name="Zuo S."/>
            <person name="Madhav S."/>
            <person name="Lee Y.-H."/>
            <person name="Wang G.-L."/>
        </authorList>
    </citation>
    <scope>NUCLEOTIDE SEQUENCE</scope>
    <source>
        <strain evidence="2">AG1-IA YN-7</strain>
    </source>
</reference>
<evidence type="ECO:0000313" key="2">
    <source>
        <dbReference type="EMBL" id="KAF8684642.1"/>
    </source>
</evidence>
<evidence type="ECO:0000256" key="1">
    <source>
        <dbReference type="SAM" id="MobiDB-lite"/>
    </source>
</evidence>
<evidence type="ECO:0000313" key="3">
    <source>
        <dbReference type="Proteomes" id="UP000650582"/>
    </source>
</evidence>
<sequence>MDHISLSKLNVAKLKEKCKEFKITGYSKLSKPLLIERLLYVRLEQNSLIEVRYAYSTVCRAIGSSVEGNGEGFNVTSSGTQPVLSTKVADVIVNDTLGVRKGKSTHLQIVEEPGPQELDEGLPGKAVTTTKKRPRNNKDDKGSAKKKERRANIITSNDQQASRTDDPQVTAPLKDPHNYYSDPQNGTTVIKKDFNNIRLDQPCPIQINNDSTDCILPISPRSICIHTKEPESAHRTSATAPHESNVQPTSPPFVTSIHLPASNLNIHTSSSQVAQPQPQPRKPQTYSPKSFKPPTVLRAPCINPPKLAPRPATITNETGPAMASKENRDLYAPDLPLISMPPFTARRRQAGRMSVVFGGIKDCEVLGLCVRVSKAWRYAVYLSATHALHRDFSGTRLDSIVKWVKEPRMTNMWAYLRARRLEVQSRYHAFRGSWLGRFFEHEREVLGFERGFEPIDQRMWTSPDDGRQIDVVLRFVSTRVVFSLARRYSEYDQKWINPVDQVIGAEEIVPDEIWRITTRSSAGGKLKGFHILYDTGEVIGLAQPSPQRGISGQRVAKNRPHIEVLESEPGDLRADWRAYISSCELSPGSSLQDLIVSGDRESYVAGVSIFWLRSLSLEDEVLRSVAHKYVLSSVEPNSVSGEYRTVIDMAGDIAGIPSYITNGKPRHQVGLYISEHHLVESVHIPISLHPTLAMVVTASGREYFVLRDTGVPVGASDQGLELLWQRLIGCDAWGSRCAYTARAIG</sequence>
<feature type="region of interest" description="Disordered" evidence="1">
    <location>
        <begin position="104"/>
        <end position="187"/>
    </location>
</feature>
<accession>A0A8H7HF00</accession>
<dbReference type="EMBL" id="JACYCC010000025">
    <property type="protein sequence ID" value="KAF8684642.1"/>
    <property type="molecule type" value="Genomic_DNA"/>
</dbReference>
<feature type="region of interest" description="Disordered" evidence="1">
    <location>
        <begin position="230"/>
        <end position="257"/>
    </location>
</feature>
<name>A0A8H7HF00_9AGAM</name>
<proteinExistence type="predicted"/>
<dbReference type="Proteomes" id="UP000650582">
    <property type="component" value="Unassembled WGS sequence"/>
</dbReference>
<organism evidence="2 3">
    <name type="scientific">Rhizoctonia solani</name>
    <dbReference type="NCBI Taxonomy" id="456999"/>
    <lineage>
        <taxon>Eukaryota</taxon>
        <taxon>Fungi</taxon>
        <taxon>Dikarya</taxon>
        <taxon>Basidiomycota</taxon>
        <taxon>Agaricomycotina</taxon>
        <taxon>Agaricomycetes</taxon>
        <taxon>Cantharellales</taxon>
        <taxon>Ceratobasidiaceae</taxon>
        <taxon>Rhizoctonia</taxon>
    </lineage>
</organism>
<feature type="compositionally biased region" description="Polar residues" evidence="1">
    <location>
        <begin position="153"/>
        <end position="162"/>
    </location>
</feature>